<sequence>MPARHAGGLARSSGAPSSNDGFEPDEDRVADEFCSPELKQDQYLSAVRRELDLFERRERDFRAQLRQQRRDLLAAVMKIRSNDRAVTP</sequence>
<protein>
    <submittedName>
        <fullName evidence="2">Uncharacterized protein</fullName>
    </submittedName>
</protein>
<dbReference type="EMBL" id="BX572597">
    <property type="protein sequence ID" value="CAE26785.1"/>
    <property type="molecule type" value="Genomic_DNA"/>
</dbReference>
<accession>Q6NA44</accession>
<evidence type="ECO:0000256" key="1">
    <source>
        <dbReference type="SAM" id="MobiDB-lite"/>
    </source>
</evidence>
<proteinExistence type="predicted"/>
<organism evidence="2">
    <name type="scientific">Rhodopseudomonas palustris (strain ATCC BAA-98 / CGA009)</name>
    <dbReference type="NCBI Taxonomy" id="258594"/>
    <lineage>
        <taxon>Bacteria</taxon>
        <taxon>Pseudomonadati</taxon>
        <taxon>Pseudomonadota</taxon>
        <taxon>Alphaproteobacteria</taxon>
        <taxon>Hyphomicrobiales</taxon>
        <taxon>Nitrobacteraceae</taxon>
        <taxon>Rhodopseudomonas</taxon>
    </lineage>
</organism>
<reference evidence="2" key="1">
    <citation type="journal article" date="2004" name="Nat. Biotechnol.">
        <title>Complete genome sequence of the metabolically versatile photosynthetic bacterium Rhodopseudomonas palustris.</title>
        <authorList>
            <person name="Larimer F.W."/>
            <person name="Chain P."/>
            <person name="Hauser L."/>
            <person name="Lamerdin J."/>
            <person name="Malfatti S."/>
            <person name="Do L."/>
            <person name="Land M.L."/>
            <person name="Pelletier D.A."/>
            <person name="Beatty J.T."/>
            <person name="Lang A.S."/>
            <person name="Tabita F.R."/>
            <person name="Gibson J.L."/>
            <person name="Hanson T.E."/>
            <person name="Bobst C."/>
            <person name="Torres J.L."/>
            <person name="Peres C."/>
            <person name="Harrison F.H."/>
            <person name="Gibson J."/>
            <person name="Harwood C.S."/>
        </authorList>
    </citation>
    <scope>NUCLEOTIDE SEQUENCE [LARGE SCALE GENOMIC DNA]</scope>
    <source>
        <strain evidence="2">CGA009</strain>
    </source>
</reference>
<feature type="region of interest" description="Disordered" evidence="1">
    <location>
        <begin position="1"/>
        <end position="31"/>
    </location>
</feature>
<dbReference type="HOGENOM" id="CLU_2466979_0_0_5"/>
<dbReference type="STRING" id="258594.RPA1342"/>
<dbReference type="AlphaFoldDB" id="Q6NA44"/>
<gene>
    <name evidence="2" type="ordered locus">RPA1342</name>
</gene>
<evidence type="ECO:0000313" key="2">
    <source>
        <dbReference type="EMBL" id="CAE26785.1"/>
    </source>
</evidence>
<name>Q6NA44_RHOPA</name>